<protein>
    <submittedName>
        <fullName evidence="1">Uncharacterized protein</fullName>
    </submittedName>
</protein>
<evidence type="ECO:0000313" key="2">
    <source>
        <dbReference type="Proteomes" id="UP000540698"/>
    </source>
</evidence>
<keyword evidence="2" id="KW-1185">Reference proteome</keyword>
<gene>
    <name evidence="1" type="ORF">HGB38_16370</name>
</gene>
<dbReference type="Proteomes" id="UP000540698">
    <property type="component" value="Unassembled WGS sequence"/>
</dbReference>
<proteinExistence type="predicted"/>
<comment type="caution">
    <text evidence="1">The sequence shown here is derived from an EMBL/GenBank/DDBJ whole genome shotgun (WGS) entry which is preliminary data.</text>
</comment>
<organism evidence="1 2">
    <name type="scientific">Nocardia gamkensis</name>
    <dbReference type="NCBI Taxonomy" id="352869"/>
    <lineage>
        <taxon>Bacteria</taxon>
        <taxon>Bacillati</taxon>
        <taxon>Actinomycetota</taxon>
        <taxon>Actinomycetes</taxon>
        <taxon>Mycobacteriales</taxon>
        <taxon>Nocardiaceae</taxon>
        <taxon>Nocardia</taxon>
    </lineage>
</organism>
<sequence length="128" mass="13981">MISVRDLASKARVIHAGTVQVDGTCGMIDIAGKGARRDDIISYSLPFDASDQVHDFENVSGDRFGIIPMIAVPTVLFDGDSLTHETSGRLSEQHIPHAWRVSRANRTVVTRDPVTGYVIKWKATGTMT</sequence>
<evidence type="ECO:0000313" key="1">
    <source>
        <dbReference type="EMBL" id="NKY27789.1"/>
    </source>
</evidence>
<dbReference type="EMBL" id="JAAXOS010000007">
    <property type="protein sequence ID" value="NKY27789.1"/>
    <property type="molecule type" value="Genomic_DNA"/>
</dbReference>
<dbReference type="RefSeq" id="WP_062969458.1">
    <property type="nucleotide sequence ID" value="NZ_JAAXOS010000007.1"/>
</dbReference>
<accession>A0A7X6R3T1</accession>
<name>A0A7X6R3T1_9NOCA</name>
<reference evidence="1 2" key="1">
    <citation type="submission" date="2020-04" db="EMBL/GenBank/DDBJ databases">
        <title>MicrobeNet Type strains.</title>
        <authorList>
            <person name="Nicholson A.C."/>
        </authorList>
    </citation>
    <scope>NUCLEOTIDE SEQUENCE [LARGE SCALE GENOMIC DNA]</scope>
    <source>
        <strain evidence="1 2">DSM 44956</strain>
    </source>
</reference>
<dbReference type="AlphaFoldDB" id="A0A7X6R3T1"/>